<keyword evidence="8" id="KW-0186">Copper</keyword>
<evidence type="ECO:0000256" key="11">
    <source>
        <dbReference type="ARBA" id="ARBA00023277"/>
    </source>
</evidence>
<evidence type="ECO:0000256" key="13">
    <source>
        <dbReference type="ARBA" id="ARBA00044502"/>
    </source>
</evidence>
<keyword evidence="10" id="KW-1015">Disulfide bond</keyword>
<dbReference type="InterPro" id="IPR005103">
    <property type="entry name" value="AA9_LPMO"/>
</dbReference>
<evidence type="ECO:0000256" key="12">
    <source>
        <dbReference type="ARBA" id="ARBA00023326"/>
    </source>
</evidence>
<dbReference type="Gene3D" id="2.70.50.70">
    <property type="match status" value="1"/>
</dbReference>
<dbReference type="GO" id="GO:0046872">
    <property type="term" value="F:metal ion binding"/>
    <property type="evidence" value="ECO:0007669"/>
    <property type="project" value="UniProtKB-KW"/>
</dbReference>
<protein>
    <recommendedName>
        <fullName evidence="15">lytic cellulose monooxygenase (C4-dehydrogenating)</fullName>
        <ecNumber evidence="15">1.14.99.56</ecNumber>
    </recommendedName>
</protein>
<keyword evidence="11" id="KW-0119">Carbohydrate metabolism</keyword>
<dbReference type="PANTHER" id="PTHR33353">
    <property type="entry name" value="PUTATIVE (AFU_ORTHOLOGUE AFUA_1G12560)-RELATED"/>
    <property type="match status" value="1"/>
</dbReference>
<dbReference type="GO" id="GO:0004497">
    <property type="term" value="F:monooxygenase activity"/>
    <property type="evidence" value="ECO:0007669"/>
    <property type="project" value="UniProtKB-KW"/>
</dbReference>
<proteinExistence type="inferred from homology"/>
<keyword evidence="9" id="KW-0503">Monooxygenase</keyword>
<evidence type="ECO:0000256" key="7">
    <source>
        <dbReference type="ARBA" id="ARBA00023002"/>
    </source>
</evidence>
<feature type="region of interest" description="Disordered" evidence="16">
    <location>
        <begin position="248"/>
        <end position="270"/>
    </location>
</feature>
<evidence type="ECO:0000256" key="14">
    <source>
        <dbReference type="ARBA" id="ARBA00045077"/>
    </source>
</evidence>
<evidence type="ECO:0000256" key="16">
    <source>
        <dbReference type="SAM" id="MobiDB-lite"/>
    </source>
</evidence>
<dbReference type="InterPro" id="IPR049892">
    <property type="entry name" value="AA9"/>
</dbReference>
<feature type="domain" description="Auxiliary Activity family 9 catalytic" evidence="17">
    <location>
        <begin position="20"/>
        <end position="254"/>
    </location>
</feature>
<evidence type="ECO:0000256" key="6">
    <source>
        <dbReference type="ARBA" id="ARBA00023001"/>
    </source>
</evidence>
<comment type="cofactor">
    <cofactor evidence="1">
        <name>Cu(2+)</name>
        <dbReference type="ChEBI" id="CHEBI:29036"/>
    </cofactor>
</comment>
<evidence type="ECO:0000256" key="1">
    <source>
        <dbReference type="ARBA" id="ARBA00001973"/>
    </source>
</evidence>
<comment type="catalytic activity">
    <reaction evidence="14">
        <text>[(1-&gt;4)-beta-D-glucosyl]n+m + reduced acceptor + O2 = 4-dehydro-beta-D-glucosyl-[(1-&gt;4)-beta-D-glucosyl]n-1 + [(1-&gt;4)-beta-D-glucosyl]m + acceptor + H2O.</text>
        <dbReference type="EC" id="1.14.99.56"/>
    </reaction>
</comment>
<dbReference type="GO" id="GO:0005576">
    <property type="term" value="C:extracellular region"/>
    <property type="evidence" value="ECO:0007669"/>
    <property type="project" value="UniProtKB-SubCell"/>
</dbReference>
<keyword evidence="18" id="KW-0378">Hydrolase</keyword>
<keyword evidence="3" id="KW-0964">Secreted</keyword>
<keyword evidence="7" id="KW-0560">Oxidoreductase</keyword>
<keyword evidence="19" id="KW-1185">Reference proteome</keyword>
<evidence type="ECO:0000259" key="17">
    <source>
        <dbReference type="Pfam" id="PF03443"/>
    </source>
</evidence>
<dbReference type="GO" id="GO:0030245">
    <property type="term" value="P:cellulose catabolic process"/>
    <property type="evidence" value="ECO:0007669"/>
    <property type="project" value="UniProtKB-KW"/>
</dbReference>
<evidence type="ECO:0000256" key="8">
    <source>
        <dbReference type="ARBA" id="ARBA00023008"/>
    </source>
</evidence>
<dbReference type="Pfam" id="PF03443">
    <property type="entry name" value="AA9"/>
    <property type="match status" value="1"/>
</dbReference>
<dbReference type="EMBL" id="ML977318">
    <property type="protein sequence ID" value="KAF2117980.1"/>
    <property type="molecule type" value="Genomic_DNA"/>
</dbReference>
<evidence type="ECO:0000256" key="15">
    <source>
        <dbReference type="ARBA" id="ARBA00047174"/>
    </source>
</evidence>
<reference evidence="18" key="1">
    <citation type="journal article" date="2020" name="Stud. Mycol.">
        <title>101 Dothideomycetes genomes: a test case for predicting lifestyles and emergence of pathogens.</title>
        <authorList>
            <person name="Haridas S."/>
            <person name="Albert R."/>
            <person name="Binder M."/>
            <person name="Bloem J."/>
            <person name="Labutti K."/>
            <person name="Salamov A."/>
            <person name="Andreopoulos B."/>
            <person name="Baker S."/>
            <person name="Barry K."/>
            <person name="Bills G."/>
            <person name="Bluhm B."/>
            <person name="Cannon C."/>
            <person name="Castanera R."/>
            <person name="Culley D."/>
            <person name="Daum C."/>
            <person name="Ezra D."/>
            <person name="Gonzalez J."/>
            <person name="Henrissat B."/>
            <person name="Kuo A."/>
            <person name="Liang C."/>
            <person name="Lipzen A."/>
            <person name="Lutzoni F."/>
            <person name="Magnuson J."/>
            <person name="Mondo S."/>
            <person name="Nolan M."/>
            <person name="Ohm R."/>
            <person name="Pangilinan J."/>
            <person name="Park H.-J."/>
            <person name="Ramirez L."/>
            <person name="Alfaro M."/>
            <person name="Sun H."/>
            <person name="Tritt A."/>
            <person name="Yoshinaga Y."/>
            <person name="Zwiers L.-H."/>
            <person name="Turgeon B."/>
            <person name="Goodwin S."/>
            <person name="Spatafora J."/>
            <person name="Crous P."/>
            <person name="Grigoriev I."/>
        </authorList>
    </citation>
    <scope>NUCLEOTIDE SEQUENCE</scope>
    <source>
        <strain evidence="18">CBS 627.86</strain>
    </source>
</reference>
<keyword evidence="12" id="KW-0624">Polysaccharide degradation</keyword>
<comment type="similarity">
    <text evidence="13">Belongs to the polysaccharide monooxygenase AA9 family.</text>
</comment>
<keyword evidence="6" id="KW-0136">Cellulose degradation</keyword>
<accession>A0A6A5ZEQ4</accession>
<name>A0A6A5ZEQ4_9PLEO</name>
<keyword evidence="5" id="KW-0732">Signal</keyword>
<evidence type="ECO:0000256" key="10">
    <source>
        <dbReference type="ARBA" id="ARBA00023157"/>
    </source>
</evidence>
<dbReference type="GO" id="GO:0016787">
    <property type="term" value="F:hydrolase activity"/>
    <property type="evidence" value="ECO:0007669"/>
    <property type="project" value="UniProtKB-KW"/>
</dbReference>
<dbReference type="OrthoDB" id="6038816at2759"/>
<evidence type="ECO:0000256" key="2">
    <source>
        <dbReference type="ARBA" id="ARBA00004613"/>
    </source>
</evidence>
<evidence type="ECO:0000256" key="3">
    <source>
        <dbReference type="ARBA" id="ARBA00022525"/>
    </source>
</evidence>
<dbReference type="Proteomes" id="UP000799770">
    <property type="component" value="Unassembled WGS sequence"/>
</dbReference>
<dbReference type="EC" id="1.14.99.56" evidence="15"/>
<gene>
    <name evidence="18" type="ORF">BDV96DRAFT_644313</name>
</gene>
<evidence type="ECO:0000256" key="5">
    <source>
        <dbReference type="ARBA" id="ARBA00022729"/>
    </source>
</evidence>
<dbReference type="AlphaFoldDB" id="A0A6A5ZEQ4"/>
<evidence type="ECO:0000256" key="9">
    <source>
        <dbReference type="ARBA" id="ARBA00023033"/>
    </source>
</evidence>
<comment type="subcellular location">
    <subcellularLocation>
        <location evidence="2">Secreted</location>
    </subcellularLocation>
</comment>
<evidence type="ECO:0000313" key="18">
    <source>
        <dbReference type="EMBL" id="KAF2117980.1"/>
    </source>
</evidence>
<organism evidence="18 19">
    <name type="scientific">Lophiotrema nucula</name>
    <dbReference type="NCBI Taxonomy" id="690887"/>
    <lineage>
        <taxon>Eukaryota</taxon>
        <taxon>Fungi</taxon>
        <taxon>Dikarya</taxon>
        <taxon>Ascomycota</taxon>
        <taxon>Pezizomycotina</taxon>
        <taxon>Dothideomycetes</taxon>
        <taxon>Pleosporomycetidae</taxon>
        <taxon>Pleosporales</taxon>
        <taxon>Lophiotremataceae</taxon>
        <taxon>Lophiotrema</taxon>
    </lineage>
</organism>
<evidence type="ECO:0000313" key="19">
    <source>
        <dbReference type="Proteomes" id="UP000799770"/>
    </source>
</evidence>
<keyword evidence="4" id="KW-0479">Metal-binding</keyword>
<evidence type="ECO:0000256" key="4">
    <source>
        <dbReference type="ARBA" id="ARBA00022723"/>
    </source>
</evidence>
<dbReference type="PANTHER" id="PTHR33353:SF10">
    <property type="entry name" value="ENDO-BETA-1,4-GLUCANASE D"/>
    <property type="match status" value="1"/>
</dbReference>
<sequence length="270" mass="30555">MKSSFRIVVSLGLIGTAASHYVINRFIVNNTVSNDFEYVRPYISNVTGDEIWYGILNPNRDPTNLDFRCGPNGTITGNLTKTATVRAGDTVGFRLGEPHFKYLNYPYDVPRIYHPGPGSVWLSKSPSDNLNTYSGDGDWFKILEIIGRTEQSMPVLSDSTYAPLYQWGLYVARDWNFTIPATTPPGKYLLRFEQVYPVKSYHPNDNYLGPEYFVNCAQIDIVNDEQIGSPGPVAKIPGVYERWQPEFQSEPWDKNSTSTFKYPGPPVWQG</sequence>